<reference evidence="1" key="1">
    <citation type="submission" date="2020-11" db="EMBL/GenBank/DDBJ databases">
        <title>Azospira inquinata sp. nov.</title>
        <authorList>
            <person name="Moe W.M."/>
            <person name="Mikes M.C."/>
        </authorList>
    </citation>
    <scope>NUCLEOTIDE SEQUENCE</scope>
    <source>
        <strain evidence="1">Azo-3</strain>
    </source>
</reference>
<sequence length="132" mass="14267">MQKNDRASLTIGLDSCAALHDSNGKKDKVYHYGNLFEMKAGDYQTGKEIQVPTDGPIFISYSSSSRRSSGDAVCSVVFGGQLEEGRRYKVIGGASVIKTNALLFSEKLGCSLGVIDAETLQPVKRISKLCQD</sequence>
<dbReference type="Proteomes" id="UP000683428">
    <property type="component" value="Chromosome"/>
</dbReference>
<evidence type="ECO:0000313" key="2">
    <source>
        <dbReference type="Proteomes" id="UP000683428"/>
    </source>
</evidence>
<dbReference type="EMBL" id="CP064782">
    <property type="protein sequence ID" value="QWT49660.1"/>
    <property type="molecule type" value="Genomic_DNA"/>
</dbReference>
<gene>
    <name evidence="1" type="ORF">Azoinq_03340</name>
</gene>
<dbReference type="AlphaFoldDB" id="A0A975SNM1"/>
<keyword evidence="2" id="KW-1185">Reference proteome</keyword>
<dbReference type="RefSeq" id="WP_216126113.1">
    <property type="nucleotide sequence ID" value="NZ_CP064782.1"/>
</dbReference>
<accession>A0A975SNM1</accession>
<organism evidence="1 2">
    <name type="scientific">Azospira inquinata</name>
    <dbReference type="NCBI Taxonomy" id="2785627"/>
    <lineage>
        <taxon>Bacteria</taxon>
        <taxon>Pseudomonadati</taxon>
        <taxon>Pseudomonadota</taxon>
        <taxon>Betaproteobacteria</taxon>
        <taxon>Rhodocyclales</taxon>
        <taxon>Rhodocyclaceae</taxon>
        <taxon>Azospira</taxon>
    </lineage>
</organism>
<protein>
    <submittedName>
        <fullName evidence="1">Uncharacterized protein</fullName>
    </submittedName>
</protein>
<dbReference type="KEGG" id="aiq:Azoinq_03340"/>
<evidence type="ECO:0000313" key="1">
    <source>
        <dbReference type="EMBL" id="QWT49660.1"/>
    </source>
</evidence>
<proteinExistence type="predicted"/>
<name>A0A975SNM1_9RHOO</name>